<feature type="compositionally biased region" description="Basic and acidic residues" evidence="1">
    <location>
        <begin position="149"/>
        <end position="158"/>
    </location>
</feature>
<organism evidence="2 3">
    <name type="scientific">Favolaschia claudopus</name>
    <dbReference type="NCBI Taxonomy" id="2862362"/>
    <lineage>
        <taxon>Eukaryota</taxon>
        <taxon>Fungi</taxon>
        <taxon>Dikarya</taxon>
        <taxon>Basidiomycota</taxon>
        <taxon>Agaricomycotina</taxon>
        <taxon>Agaricomycetes</taxon>
        <taxon>Agaricomycetidae</taxon>
        <taxon>Agaricales</taxon>
        <taxon>Marasmiineae</taxon>
        <taxon>Mycenaceae</taxon>
        <taxon>Favolaschia</taxon>
    </lineage>
</organism>
<sequence length="435" mass="47680">MYVTKGAYSKAREEVGRGTNTGEDAGERRQRRNERKSSRQKGGVGCTASEWGSDARRTREVGRTRCGWASSKRAKALTGGNQTRNCAGGRQRCRTGGVNEGWGAETNARGVASASGKRINEAGSASAKQTRAAARMKVGGGANGWLRNEGGRRGERGAGRRSKRTHGGGRWRQENAGGVEWRELGSEGGVDVHTNARRREGGALERACVVDMVPGKQVSGWVAASEGGRTSRASGWGPRARGRTSKERVGAYKRASGWGQGSERADRANEVAAPGKREACVRRQRQKERLPGERAGCWGRGEGRAEPPSASPRQEYVSVATATLFCKRVLATASTFCNTTTIWVVDFRMAADPREEWQGGIRERDWMNLSAPWRTGFLIPDRTVWRLPMHSRKAVLRYAEEHKSLEGIFVNSPSWEEEEQRTEVSEDEAERGSVM</sequence>
<dbReference type="Proteomes" id="UP001362999">
    <property type="component" value="Unassembled WGS sequence"/>
</dbReference>
<comment type="caution">
    <text evidence="2">The sequence shown here is derived from an EMBL/GenBank/DDBJ whole genome shotgun (WGS) entry which is preliminary data.</text>
</comment>
<name>A0AAV9ZVR1_9AGAR</name>
<gene>
    <name evidence="2" type="ORF">R3P38DRAFT_2801763</name>
</gene>
<feature type="region of interest" description="Disordered" evidence="1">
    <location>
        <begin position="137"/>
        <end position="186"/>
    </location>
</feature>
<feature type="region of interest" description="Disordered" evidence="1">
    <location>
        <begin position="1"/>
        <end position="117"/>
    </location>
</feature>
<feature type="compositionally biased region" description="Basic residues" evidence="1">
    <location>
        <begin position="159"/>
        <end position="169"/>
    </location>
</feature>
<keyword evidence="3" id="KW-1185">Reference proteome</keyword>
<proteinExistence type="predicted"/>
<feature type="compositionally biased region" description="Basic and acidic residues" evidence="1">
    <location>
        <begin position="263"/>
        <end position="292"/>
    </location>
</feature>
<feature type="region of interest" description="Disordered" evidence="1">
    <location>
        <begin position="224"/>
        <end position="313"/>
    </location>
</feature>
<feature type="region of interest" description="Disordered" evidence="1">
    <location>
        <begin position="414"/>
        <end position="435"/>
    </location>
</feature>
<reference evidence="2 3" key="1">
    <citation type="journal article" date="2024" name="J Genomics">
        <title>Draft genome sequencing and assembly of Favolaschia claudopus CIRM-BRFM 2984 isolated from oak limbs.</title>
        <authorList>
            <person name="Navarro D."/>
            <person name="Drula E."/>
            <person name="Chaduli D."/>
            <person name="Cazenave R."/>
            <person name="Ahrendt S."/>
            <person name="Wang J."/>
            <person name="Lipzen A."/>
            <person name="Daum C."/>
            <person name="Barry K."/>
            <person name="Grigoriev I.V."/>
            <person name="Favel A."/>
            <person name="Rosso M.N."/>
            <person name="Martin F."/>
        </authorList>
    </citation>
    <scope>NUCLEOTIDE SEQUENCE [LARGE SCALE GENOMIC DNA]</scope>
    <source>
        <strain evidence="2 3">CIRM-BRFM 2984</strain>
    </source>
</reference>
<evidence type="ECO:0000313" key="2">
    <source>
        <dbReference type="EMBL" id="KAK6992905.1"/>
    </source>
</evidence>
<accession>A0AAV9ZVR1</accession>
<protein>
    <submittedName>
        <fullName evidence="2">Uncharacterized protein</fullName>
    </submittedName>
</protein>
<evidence type="ECO:0000313" key="3">
    <source>
        <dbReference type="Proteomes" id="UP001362999"/>
    </source>
</evidence>
<dbReference type="EMBL" id="JAWWNJ010000106">
    <property type="protein sequence ID" value="KAK6992905.1"/>
    <property type="molecule type" value="Genomic_DNA"/>
</dbReference>
<feature type="compositionally biased region" description="Basic and acidic residues" evidence="1">
    <location>
        <begin position="53"/>
        <end position="63"/>
    </location>
</feature>
<evidence type="ECO:0000256" key="1">
    <source>
        <dbReference type="SAM" id="MobiDB-lite"/>
    </source>
</evidence>
<feature type="compositionally biased region" description="Acidic residues" evidence="1">
    <location>
        <begin position="415"/>
        <end position="429"/>
    </location>
</feature>
<dbReference type="AlphaFoldDB" id="A0AAV9ZVR1"/>